<gene>
    <name evidence="1" type="ORF">SAMN05421753_10424</name>
</gene>
<dbReference type="PANTHER" id="PTHR30619">
    <property type="entry name" value="DNA INTERNALIZATION/COMPETENCE PROTEIN COMEC/REC2"/>
    <property type="match status" value="1"/>
</dbReference>
<organism evidence="1 2">
    <name type="scientific">Planctomicrobium piriforme</name>
    <dbReference type="NCBI Taxonomy" id="1576369"/>
    <lineage>
        <taxon>Bacteria</taxon>
        <taxon>Pseudomonadati</taxon>
        <taxon>Planctomycetota</taxon>
        <taxon>Planctomycetia</taxon>
        <taxon>Planctomycetales</taxon>
        <taxon>Planctomycetaceae</taxon>
        <taxon>Planctomicrobium</taxon>
    </lineage>
</organism>
<dbReference type="EMBL" id="FOQD01000004">
    <property type="protein sequence ID" value="SFH92315.1"/>
    <property type="molecule type" value="Genomic_DNA"/>
</dbReference>
<keyword evidence="2" id="KW-1185">Reference proteome</keyword>
<dbReference type="PANTHER" id="PTHR30619:SF1">
    <property type="entry name" value="RECOMBINATION PROTEIN 2"/>
    <property type="match status" value="1"/>
</dbReference>
<dbReference type="NCBIfam" id="NF041809">
    <property type="entry name" value="Avs1a"/>
    <property type="match status" value="1"/>
</dbReference>
<dbReference type="Gene3D" id="3.60.15.10">
    <property type="entry name" value="Ribonuclease Z/Hydroxyacylglutathione hydrolase-like"/>
    <property type="match status" value="1"/>
</dbReference>
<dbReference type="InterPro" id="IPR052159">
    <property type="entry name" value="Competence_DNA_uptake"/>
</dbReference>
<dbReference type="SUPFAM" id="SSF56281">
    <property type="entry name" value="Metallo-hydrolase/oxidoreductase"/>
    <property type="match status" value="1"/>
</dbReference>
<dbReference type="STRING" id="1576369.SAMN05421753_10424"/>
<dbReference type="InterPro" id="IPR036866">
    <property type="entry name" value="RibonucZ/Hydroxyglut_hydro"/>
</dbReference>
<protein>
    <recommendedName>
        <fullName evidence="3">Metallo-beta-lactamase superfamily protein</fullName>
    </recommendedName>
</protein>
<accession>A0A1I3E044</accession>
<sequence>MFPARNGDALLLTYDGAPQCSVLIDGGYKDTFDNHICPVLQAMAGRGACLDALVVTHIDADHITGILRLLELNGPFRSSNIIPIRLVLHNSFRNLPLDSDAEASFSKPDLELLHEIRSHGHRRPNEVDSEISASQGSTLASLLRAGDYNWNNGDGHESISSPNVIALPSNVTLTLLGPTITRLTALRDWWMAKIRRLGVAGMIGQMPLLEDVFEFMCENEPGIARLDKELASHANSTTVLQDIYEPDESVTNSSSISLLCETPNSRILLPGDCWAEDLESALSSGIDLAKPFDAIKISHHGSFHNTSPRLLRIIDSPRFFISTDGRKHGHPDIQVLKEIVDRPAEFERHLYFNYRTSASRFMASYSSKSGTPFIVHEEVDMPVLISG</sequence>
<reference evidence="2" key="1">
    <citation type="submission" date="2016-10" db="EMBL/GenBank/DDBJ databases">
        <authorList>
            <person name="Varghese N."/>
            <person name="Submissions S."/>
        </authorList>
    </citation>
    <scope>NUCLEOTIDE SEQUENCE [LARGE SCALE GENOMIC DNA]</scope>
    <source>
        <strain evidence="2">DSM 26348</strain>
    </source>
</reference>
<evidence type="ECO:0008006" key="3">
    <source>
        <dbReference type="Google" id="ProtNLM"/>
    </source>
</evidence>
<dbReference type="AlphaFoldDB" id="A0A1I3E044"/>
<dbReference type="Proteomes" id="UP000199518">
    <property type="component" value="Unassembled WGS sequence"/>
</dbReference>
<evidence type="ECO:0000313" key="2">
    <source>
        <dbReference type="Proteomes" id="UP000199518"/>
    </source>
</evidence>
<name>A0A1I3E044_9PLAN</name>
<evidence type="ECO:0000313" key="1">
    <source>
        <dbReference type="EMBL" id="SFH92315.1"/>
    </source>
</evidence>
<proteinExistence type="predicted"/>